<feature type="compositionally biased region" description="Basic and acidic residues" evidence="1">
    <location>
        <begin position="1"/>
        <end position="15"/>
    </location>
</feature>
<feature type="region of interest" description="Disordered" evidence="1">
    <location>
        <begin position="1"/>
        <end position="34"/>
    </location>
</feature>
<dbReference type="InterPro" id="IPR026368">
    <property type="entry name" value="SWIM_PBPRA1643"/>
</dbReference>
<dbReference type="AlphaFoldDB" id="A0A1W6K753"/>
<name>A0A1W6K753_9GAMM</name>
<dbReference type="Pfam" id="PF02810">
    <property type="entry name" value="SEC-C"/>
    <property type="match status" value="1"/>
</dbReference>
<sequence length="114" mass="12303">MSDKFFYKGRQDARQHHTAHGGFQTKASQKSGSKKFPLTLVVTSEARRQEVEAQVAEANLHANITVDAREGAVESITELTALLNKGATVTTAKLPSRNDPCHCGSGAKFKKCCG</sequence>
<accession>A0A1I4H4E3</accession>
<evidence type="ECO:0000313" key="2">
    <source>
        <dbReference type="EMBL" id="ARM83237.1"/>
    </source>
</evidence>
<dbReference type="Proteomes" id="UP000193100">
    <property type="component" value="Chromosome"/>
</dbReference>
<dbReference type="Gene3D" id="3.10.450.50">
    <property type="match status" value="1"/>
</dbReference>
<dbReference type="RefSeq" id="WP_085679529.1">
    <property type="nucleotide sequence ID" value="NZ_CP020931.1"/>
</dbReference>
<accession>A0A1W6K753</accession>
<dbReference type="GeneID" id="77255115"/>
<gene>
    <name evidence="2" type="ORF">MARSALSMR5_01143</name>
    <name evidence="3" type="ORF">SAMN04487868_10168</name>
</gene>
<dbReference type="EMBL" id="CP020931">
    <property type="protein sequence ID" value="ARM83237.1"/>
    <property type="molecule type" value="Genomic_DNA"/>
</dbReference>
<dbReference type="InterPro" id="IPR004027">
    <property type="entry name" value="SEC_C_motif"/>
</dbReference>
<keyword evidence="5" id="KW-1185">Reference proteome</keyword>
<protein>
    <submittedName>
        <fullName evidence="3">SWIM/SEC-C metal-binding motif-containing protein, PBPRA1643 family</fullName>
    </submittedName>
    <submittedName>
        <fullName evidence="2">Zinc chelation protein SecC</fullName>
    </submittedName>
</protein>
<dbReference type="Proteomes" id="UP000199211">
    <property type="component" value="Unassembled WGS sequence"/>
</dbReference>
<evidence type="ECO:0000313" key="4">
    <source>
        <dbReference type="Proteomes" id="UP000193100"/>
    </source>
</evidence>
<dbReference type="SUPFAM" id="SSF103642">
    <property type="entry name" value="Sec-C motif"/>
    <property type="match status" value="1"/>
</dbReference>
<reference evidence="2 4" key="2">
    <citation type="submission" date="2017-04" db="EMBL/GenBank/DDBJ databases">
        <title>Genome Sequence of Marinobacter salarius strain SMR5 Isolated from a culture of the Diatom Skeletonema marinoi.</title>
        <authorList>
            <person name="Topel M."/>
            <person name="Pinder M.I.M."/>
            <person name="Johansson O.N."/>
            <person name="Kourtchenko O."/>
            <person name="Godhe A."/>
            <person name="Clarke A.K."/>
        </authorList>
    </citation>
    <scope>NUCLEOTIDE SEQUENCE [LARGE SCALE GENOMIC DNA]</scope>
    <source>
        <strain evidence="2 4">SMR5</strain>
    </source>
</reference>
<dbReference type="NCBIfam" id="TIGR04102">
    <property type="entry name" value="SWIM_PBPRA1643"/>
    <property type="match status" value="1"/>
</dbReference>
<dbReference type="EMBL" id="FOTV01000001">
    <property type="protein sequence ID" value="SFL37045.1"/>
    <property type="molecule type" value="Genomic_DNA"/>
</dbReference>
<organism evidence="2 4">
    <name type="scientific">Marinobacter salarius</name>
    <dbReference type="NCBI Taxonomy" id="1420917"/>
    <lineage>
        <taxon>Bacteria</taxon>
        <taxon>Pseudomonadati</taxon>
        <taxon>Pseudomonadota</taxon>
        <taxon>Gammaproteobacteria</taxon>
        <taxon>Pseudomonadales</taxon>
        <taxon>Marinobacteraceae</taxon>
        <taxon>Marinobacter</taxon>
    </lineage>
</organism>
<reference evidence="3 5" key="1">
    <citation type="submission" date="2016-10" db="EMBL/GenBank/DDBJ databases">
        <authorList>
            <person name="Varghese N."/>
            <person name="Submissions S."/>
        </authorList>
    </citation>
    <scope>NUCLEOTIDE SEQUENCE [LARGE SCALE GENOMIC DNA]</scope>
    <source>
        <strain evidence="3 5">DSM 26291</strain>
    </source>
</reference>
<evidence type="ECO:0000313" key="5">
    <source>
        <dbReference type="Proteomes" id="UP000199211"/>
    </source>
</evidence>
<evidence type="ECO:0000256" key="1">
    <source>
        <dbReference type="SAM" id="MobiDB-lite"/>
    </source>
</evidence>
<proteinExistence type="predicted"/>
<evidence type="ECO:0000313" key="3">
    <source>
        <dbReference type="EMBL" id="SFL37045.1"/>
    </source>
</evidence>